<sequence>MGIIIGDVKAYWLGSVNFEVTSKNFSFFSFHKPSC</sequence>
<dbReference type="AlphaFoldDB" id="A0A0E9QXU4"/>
<reference evidence="1" key="2">
    <citation type="journal article" date="2015" name="Fish Shellfish Immunol.">
        <title>Early steps in the European eel (Anguilla anguilla)-Vibrio vulnificus interaction in the gills: Role of the RtxA13 toxin.</title>
        <authorList>
            <person name="Callol A."/>
            <person name="Pajuelo D."/>
            <person name="Ebbesson L."/>
            <person name="Teles M."/>
            <person name="MacKenzie S."/>
            <person name="Amaro C."/>
        </authorList>
    </citation>
    <scope>NUCLEOTIDE SEQUENCE</scope>
</reference>
<organism evidence="1">
    <name type="scientific">Anguilla anguilla</name>
    <name type="common">European freshwater eel</name>
    <name type="synonym">Muraena anguilla</name>
    <dbReference type="NCBI Taxonomy" id="7936"/>
    <lineage>
        <taxon>Eukaryota</taxon>
        <taxon>Metazoa</taxon>
        <taxon>Chordata</taxon>
        <taxon>Craniata</taxon>
        <taxon>Vertebrata</taxon>
        <taxon>Euteleostomi</taxon>
        <taxon>Actinopterygii</taxon>
        <taxon>Neopterygii</taxon>
        <taxon>Teleostei</taxon>
        <taxon>Anguilliformes</taxon>
        <taxon>Anguillidae</taxon>
        <taxon>Anguilla</taxon>
    </lineage>
</organism>
<accession>A0A0E9QXU4</accession>
<protein>
    <submittedName>
        <fullName evidence="1">Uncharacterized protein</fullName>
    </submittedName>
</protein>
<reference evidence="1" key="1">
    <citation type="submission" date="2014-11" db="EMBL/GenBank/DDBJ databases">
        <authorList>
            <person name="Amaro Gonzalez C."/>
        </authorList>
    </citation>
    <scope>NUCLEOTIDE SEQUENCE</scope>
</reference>
<proteinExistence type="predicted"/>
<name>A0A0E9QXU4_ANGAN</name>
<evidence type="ECO:0000313" key="1">
    <source>
        <dbReference type="EMBL" id="JAH21282.1"/>
    </source>
</evidence>
<dbReference type="EMBL" id="GBXM01087295">
    <property type="protein sequence ID" value="JAH21282.1"/>
    <property type="molecule type" value="Transcribed_RNA"/>
</dbReference>